<keyword evidence="5" id="KW-1185">Reference proteome</keyword>
<evidence type="ECO:0000256" key="1">
    <source>
        <dbReference type="SAM" id="MobiDB-lite"/>
    </source>
</evidence>
<feature type="region of interest" description="Disordered" evidence="1">
    <location>
        <begin position="275"/>
        <end position="313"/>
    </location>
</feature>
<accession>A0A7W4YFF9</accession>
<keyword evidence="2" id="KW-0472">Membrane</keyword>
<dbReference type="GO" id="GO:0006508">
    <property type="term" value="P:proteolysis"/>
    <property type="evidence" value="ECO:0007669"/>
    <property type="project" value="UniProtKB-KW"/>
</dbReference>
<feature type="domain" description="CAAX prenyl protease 2/Lysostaphin resistance protein A-like" evidence="3">
    <location>
        <begin position="125"/>
        <end position="222"/>
    </location>
</feature>
<keyword evidence="4" id="KW-0378">Hydrolase</keyword>
<organism evidence="4 5">
    <name type="scientific">Pseudoclavibacter helvolus</name>
    <dbReference type="NCBI Taxonomy" id="255205"/>
    <lineage>
        <taxon>Bacteria</taxon>
        <taxon>Bacillati</taxon>
        <taxon>Actinomycetota</taxon>
        <taxon>Actinomycetes</taxon>
        <taxon>Micrococcales</taxon>
        <taxon>Microbacteriaceae</taxon>
        <taxon>Pseudoclavibacter</taxon>
    </lineage>
</organism>
<feature type="transmembrane region" description="Helical" evidence="2">
    <location>
        <begin position="96"/>
        <end position="114"/>
    </location>
</feature>
<feature type="transmembrane region" description="Helical" evidence="2">
    <location>
        <begin position="21"/>
        <end position="42"/>
    </location>
</feature>
<evidence type="ECO:0000259" key="3">
    <source>
        <dbReference type="Pfam" id="PF02517"/>
    </source>
</evidence>
<feature type="transmembrane region" description="Helical" evidence="2">
    <location>
        <begin position="237"/>
        <end position="259"/>
    </location>
</feature>
<evidence type="ECO:0000313" key="4">
    <source>
        <dbReference type="EMBL" id="MBB2958564.1"/>
    </source>
</evidence>
<dbReference type="Proteomes" id="UP000545286">
    <property type="component" value="Unassembled WGS sequence"/>
</dbReference>
<feature type="compositionally biased region" description="Basic and acidic residues" evidence="1">
    <location>
        <begin position="302"/>
        <end position="313"/>
    </location>
</feature>
<keyword evidence="2" id="KW-1133">Transmembrane helix</keyword>
<proteinExistence type="predicted"/>
<name>A0A7W4YFF9_9MICO</name>
<dbReference type="InterPro" id="IPR003675">
    <property type="entry name" value="Rce1/LyrA-like_dom"/>
</dbReference>
<feature type="transmembrane region" description="Helical" evidence="2">
    <location>
        <begin position="126"/>
        <end position="148"/>
    </location>
</feature>
<reference evidence="4 5" key="1">
    <citation type="submission" date="2020-08" db="EMBL/GenBank/DDBJ databases">
        <title>Sequencing the genomes of 1000 actinobacteria strains.</title>
        <authorList>
            <person name="Klenk H.-P."/>
        </authorList>
    </citation>
    <scope>NUCLEOTIDE SEQUENCE [LARGE SCALE GENOMIC DNA]</scope>
    <source>
        <strain evidence="4 5">DSM 20419</strain>
    </source>
</reference>
<keyword evidence="4" id="KW-0645">Protease</keyword>
<evidence type="ECO:0000313" key="5">
    <source>
        <dbReference type="Proteomes" id="UP000545286"/>
    </source>
</evidence>
<dbReference type="EMBL" id="JACHWJ010000004">
    <property type="protein sequence ID" value="MBB2958564.1"/>
    <property type="molecule type" value="Genomic_DNA"/>
</dbReference>
<sequence>MSAQTDAISSSRWKTFWERGGWWKAVLLVVVYYVVYQLGGLLFVPLKEGLEPGSAGTVIVDFALPIAFGGVLLIVFALSLGWLRELFAPQPISGRGWMWIAVAVVLAFNVLRFASLDYAGAGFDVVAAWLLAGLCIGFAEEVLTRGYVVNLMRKAGHSEVATATVSAALFAAMHSGNALGGQSLLATAIQVLYTFAFGICMYLTLRVTGNLIWPILLHASTDPSIFLLTAHPGDGPLASIAALGNFPVILFGLVAIFFIRGRWLGPLATTRRVWPRPNRSAPRAAPSRDGVVKGSGTSRSTCDAHPDHTGSPT</sequence>
<protein>
    <submittedName>
        <fullName evidence="4">Membrane protease YdiL (CAAX protease family)</fullName>
    </submittedName>
</protein>
<evidence type="ECO:0000256" key="2">
    <source>
        <dbReference type="SAM" id="Phobius"/>
    </source>
</evidence>
<keyword evidence="2" id="KW-0812">Transmembrane</keyword>
<dbReference type="Pfam" id="PF02517">
    <property type="entry name" value="Rce1-like"/>
    <property type="match status" value="1"/>
</dbReference>
<comment type="caution">
    <text evidence="4">The sequence shown here is derived from an EMBL/GenBank/DDBJ whole genome shotgun (WGS) entry which is preliminary data.</text>
</comment>
<dbReference type="RefSeq" id="WP_183625734.1">
    <property type="nucleotide sequence ID" value="NZ_JACHWJ010000004.1"/>
</dbReference>
<feature type="compositionally biased region" description="Low complexity" evidence="1">
    <location>
        <begin position="275"/>
        <end position="288"/>
    </location>
</feature>
<gene>
    <name evidence="4" type="ORF">FHX72_002710</name>
</gene>
<feature type="transmembrane region" description="Helical" evidence="2">
    <location>
        <begin position="62"/>
        <end position="84"/>
    </location>
</feature>
<dbReference type="GO" id="GO:0080120">
    <property type="term" value="P:CAAX-box protein maturation"/>
    <property type="evidence" value="ECO:0007669"/>
    <property type="project" value="UniProtKB-ARBA"/>
</dbReference>
<dbReference type="GO" id="GO:0004175">
    <property type="term" value="F:endopeptidase activity"/>
    <property type="evidence" value="ECO:0007669"/>
    <property type="project" value="UniProtKB-ARBA"/>
</dbReference>
<dbReference type="AlphaFoldDB" id="A0A7W4YFF9"/>